<keyword evidence="1" id="KW-0862">Zinc</keyword>
<comment type="caution">
    <text evidence="4">The sequence shown here is derived from an EMBL/GenBank/DDBJ whole genome shotgun (WGS) entry which is preliminary data.</text>
</comment>
<proteinExistence type="predicted"/>
<dbReference type="GO" id="GO:0008270">
    <property type="term" value="F:zinc ion binding"/>
    <property type="evidence" value="ECO:0007669"/>
    <property type="project" value="UniProtKB-KW"/>
</dbReference>
<feature type="signal peptide" evidence="2">
    <location>
        <begin position="1"/>
        <end position="15"/>
    </location>
</feature>
<dbReference type="InterPro" id="IPR001841">
    <property type="entry name" value="Znf_RING"/>
</dbReference>
<protein>
    <recommendedName>
        <fullName evidence="3">RING-type domain-containing protein</fullName>
    </recommendedName>
</protein>
<dbReference type="OrthoDB" id="8062037at2759"/>
<dbReference type="SUPFAM" id="SSF57850">
    <property type="entry name" value="RING/U-box"/>
    <property type="match status" value="1"/>
</dbReference>
<organism evidence="4 5">
    <name type="scientific">Puccinia coronata f. sp. avenae</name>
    <dbReference type="NCBI Taxonomy" id="200324"/>
    <lineage>
        <taxon>Eukaryota</taxon>
        <taxon>Fungi</taxon>
        <taxon>Dikarya</taxon>
        <taxon>Basidiomycota</taxon>
        <taxon>Pucciniomycotina</taxon>
        <taxon>Pucciniomycetes</taxon>
        <taxon>Pucciniales</taxon>
        <taxon>Pucciniaceae</taxon>
        <taxon>Puccinia</taxon>
    </lineage>
</organism>
<feature type="domain" description="RING-type" evidence="3">
    <location>
        <begin position="57"/>
        <end position="99"/>
    </location>
</feature>
<evidence type="ECO:0000313" key="4">
    <source>
        <dbReference type="EMBL" id="PLW35078.1"/>
    </source>
</evidence>
<reference evidence="4 5" key="1">
    <citation type="submission" date="2017-11" db="EMBL/GenBank/DDBJ databases">
        <title>De novo assembly and phasing of dikaryotic genomes from two isolates of Puccinia coronata f. sp. avenae, the causal agent of oat crown rust.</title>
        <authorList>
            <person name="Miller M.E."/>
            <person name="Zhang Y."/>
            <person name="Omidvar V."/>
            <person name="Sperschneider J."/>
            <person name="Schwessinger B."/>
            <person name="Raley C."/>
            <person name="Palmer J.M."/>
            <person name="Garnica D."/>
            <person name="Upadhyaya N."/>
            <person name="Rathjen J."/>
            <person name="Taylor J.M."/>
            <person name="Park R.F."/>
            <person name="Dodds P.N."/>
            <person name="Hirsch C.D."/>
            <person name="Kianian S.F."/>
            <person name="Figueroa M."/>
        </authorList>
    </citation>
    <scope>NUCLEOTIDE SEQUENCE [LARGE SCALE GENOMIC DNA]</scope>
    <source>
        <strain evidence="4">12NC29</strain>
    </source>
</reference>
<keyword evidence="5" id="KW-1185">Reference proteome</keyword>
<evidence type="ECO:0000256" key="1">
    <source>
        <dbReference type="PROSITE-ProRule" id="PRU00175"/>
    </source>
</evidence>
<keyword evidence="2" id="KW-0732">Signal</keyword>
<dbReference type="Proteomes" id="UP000235388">
    <property type="component" value="Unassembled WGS sequence"/>
</dbReference>
<dbReference type="PROSITE" id="PS50089">
    <property type="entry name" value="ZF_RING_2"/>
    <property type="match status" value="1"/>
</dbReference>
<dbReference type="Pfam" id="PF13639">
    <property type="entry name" value="zf-RING_2"/>
    <property type="match status" value="1"/>
</dbReference>
<keyword evidence="1" id="KW-0863">Zinc-finger</keyword>
<dbReference type="EMBL" id="PGCJ01000264">
    <property type="protein sequence ID" value="PLW35078.1"/>
    <property type="molecule type" value="Genomic_DNA"/>
</dbReference>
<evidence type="ECO:0000256" key="2">
    <source>
        <dbReference type="SAM" id="SignalP"/>
    </source>
</evidence>
<dbReference type="AlphaFoldDB" id="A0A2N5UBJ0"/>
<gene>
    <name evidence="4" type="ORF">PCANC_15074</name>
</gene>
<sequence length="226" mass="26014">MRLFVLLSVASLITAIPFEPDLELSLNGRFAGSSGRASAISESMRDQQRPDDVPTECVVCGDEVKRYDDFIPCPQCSQKFHHGCLDLWMNESTVCPLCKVDLGLGRYKSLVSRTKVERLARHQAHLRGFEEMLGQHQNWLLRFKQLHRRPEDRVYLGPMDGSFEERLTRSEQLAQDHEAALCRLGMEPNHLEHPGEDPDNRGARLERLEHLLQSHHTWLRHSISQN</sequence>
<dbReference type="InterPro" id="IPR013083">
    <property type="entry name" value="Znf_RING/FYVE/PHD"/>
</dbReference>
<feature type="chain" id="PRO_5014969784" description="RING-type domain-containing protein" evidence="2">
    <location>
        <begin position="16"/>
        <end position="226"/>
    </location>
</feature>
<evidence type="ECO:0000259" key="3">
    <source>
        <dbReference type="PROSITE" id="PS50089"/>
    </source>
</evidence>
<name>A0A2N5UBJ0_9BASI</name>
<evidence type="ECO:0000313" key="5">
    <source>
        <dbReference type="Proteomes" id="UP000235388"/>
    </source>
</evidence>
<keyword evidence="1" id="KW-0479">Metal-binding</keyword>
<accession>A0A2N5UBJ0</accession>
<dbReference type="Gene3D" id="3.30.40.10">
    <property type="entry name" value="Zinc/RING finger domain, C3HC4 (zinc finger)"/>
    <property type="match status" value="1"/>
</dbReference>